<dbReference type="InterPro" id="IPR008979">
    <property type="entry name" value="Galactose-bd-like_sf"/>
</dbReference>
<sequence length="224" mass="24919">MLRIGDASNAVDGQKSNLSKNSGHCVHSADTETATLWVNLTSIHNIEKVTIYFMTDNKQYVSSFQNQSSFLGFSVDVSNTTDRLQGTLCYKDTNFTLDTIPAVFTAVCSVHGQYVIYYNERLSKKTYPENYYHFTNNNVCEIEVYGCPATGCYGSNNSLPCPYENCQQCHKQTGTCQVCKPGYKGQQCKLECETGKYGVNCSKSCGNCLKQRQCQNVDGFCSKG</sequence>
<name>A0A8W8NY44_MAGGI</name>
<dbReference type="AlphaFoldDB" id="A0A8W8NY44"/>
<dbReference type="Proteomes" id="UP000005408">
    <property type="component" value="Unassembled WGS sequence"/>
</dbReference>
<evidence type="ECO:0000313" key="3">
    <source>
        <dbReference type="Proteomes" id="UP000005408"/>
    </source>
</evidence>
<keyword evidence="3" id="KW-1185">Reference proteome</keyword>
<dbReference type="SUPFAM" id="SSF49785">
    <property type="entry name" value="Galactose-binding domain-like"/>
    <property type="match status" value="1"/>
</dbReference>
<dbReference type="EnsemblMetazoa" id="G8473.1">
    <property type="protein sequence ID" value="G8473.1:cds"/>
    <property type="gene ID" value="G8473"/>
</dbReference>
<organism evidence="2 3">
    <name type="scientific">Magallana gigas</name>
    <name type="common">Pacific oyster</name>
    <name type="synonym">Crassostrea gigas</name>
    <dbReference type="NCBI Taxonomy" id="29159"/>
    <lineage>
        <taxon>Eukaryota</taxon>
        <taxon>Metazoa</taxon>
        <taxon>Spiralia</taxon>
        <taxon>Lophotrochozoa</taxon>
        <taxon>Mollusca</taxon>
        <taxon>Bivalvia</taxon>
        <taxon>Autobranchia</taxon>
        <taxon>Pteriomorphia</taxon>
        <taxon>Ostreida</taxon>
        <taxon>Ostreoidea</taxon>
        <taxon>Ostreidae</taxon>
        <taxon>Magallana</taxon>
    </lineage>
</organism>
<evidence type="ECO:0000256" key="1">
    <source>
        <dbReference type="SAM" id="MobiDB-lite"/>
    </source>
</evidence>
<protein>
    <recommendedName>
        <fullName evidence="4">Scavenger receptor class F member 2</fullName>
    </recommendedName>
</protein>
<evidence type="ECO:0008006" key="4">
    <source>
        <dbReference type="Google" id="ProtNLM"/>
    </source>
</evidence>
<reference evidence="2" key="1">
    <citation type="submission" date="2022-08" db="UniProtKB">
        <authorList>
            <consortium name="EnsemblMetazoa"/>
        </authorList>
    </citation>
    <scope>IDENTIFICATION</scope>
    <source>
        <strain evidence="2">05x7-T-G4-1.051#20</strain>
    </source>
</reference>
<evidence type="ECO:0000313" key="2">
    <source>
        <dbReference type="EnsemblMetazoa" id="G8473.1:cds"/>
    </source>
</evidence>
<proteinExistence type="predicted"/>
<dbReference type="Gene3D" id="2.60.120.260">
    <property type="entry name" value="Galactose-binding domain-like"/>
    <property type="match status" value="1"/>
</dbReference>
<accession>A0A8W8NY44</accession>
<feature type="region of interest" description="Disordered" evidence="1">
    <location>
        <begin position="1"/>
        <end position="24"/>
    </location>
</feature>